<dbReference type="NCBIfam" id="TIGR00018">
    <property type="entry name" value="panC"/>
    <property type="match status" value="1"/>
</dbReference>
<dbReference type="EC" id="6.3.2.1" evidence="8"/>
<dbReference type="EMBL" id="JAYJJU010000001">
    <property type="protein sequence ID" value="MEB3030481.1"/>
    <property type="molecule type" value="Genomic_DNA"/>
</dbReference>
<dbReference type="RefSeq" id="WP_224974115.1">
    <property type="nucleotide sequence ID" value="NZ_JAYJJU010000001.1"/>
</dbReference>
<evidence type="ECO:0000256" key="3">
    <source>
        <dbReference type="ARBA" id="ARBA00022598"/>
    </source>
</evidence>
<dbReference type="HAMAP" id="MF_00158">
    <property type="entry name" value="PanC"/>
    <property type="match status" value="1"/>
</dbReference>
<dbReference type="CDD" id="cd00560">
    <property type="entry name" value="PanC"/>
    <property type="match status" value="1"/>
</dbReference>
<dbReference type="Gene3D" id="3.40.50.620">
    <property type="entry name" value="HUPs"/>
    <property type="match status" value="1"/>
</dbReference>
<feature type="binding site" evidence="8">
    <location>
        <position position="74"/>
    </location>
    <ligand>
        <name>(R)-pantoate</name>
        <dbReference type="ChEBI" id="CHEBI:15980"/>
    </ligand>
</feature>
<comment type="caution">
    <text evidence="10">The sequence shown here is derived from an EMBL/GenBank/DDBJ whole genome shotgun (WGS) entry which is preliminary data.</text>
</comment>
<dbReference type="GO" id="GO:0004592">
    <property type="term" value="F:pantoate-beta-alanine ligase activity"/>
    <property type="evidence" value="ECO:0007669"/>
    <property type="project" value="UniProtKB-EC"/>
</dbReference>
<feature type="binding site" evidence="8">
    <location>
        <begin position="42"/>
        <end position="49"/>
    </location>
    <ligand>
        <name>ATP</name>
        <dbReference type="ChEBI" id="CHEBI:30616"/>
    </ligand>
</feature>
<protein>
    <recommendedName>
        <fullName evidence="8">Pantothenate synthetase</fullName>
        <shortName evidence="8">PS</shortName>
        <ecNumber evidence="8">6.3.2.1</ecNumber>
    </recommendedName>
    <alternativeName>
        <fullName evidence="8">Pantoate--beta-alanine ligase</fullName>
    </alternativeName>
    <alternativeName>
        <fullName evidence="8">Pantoate-activating enzyme</fullName>
    </alternativeName>
</protein>
<comment type="catalytic activity">
    <reaction evidence="7 8">
        <text>(R)-pantoate + beta-alanine + ATP = (R)-pantothenate + AMP + diphosphate + H(+)</text>
        <dbReference type="Rhea" id="RHEA:10912"/>
        <dbReference type="ChEBI" id="CHEBI:15378"/>
        <dbReference type="ChEBI" id="CHEBI:15980"/>
        <dbReference type="ChEBI" id="CHEBI:29032"/>
        <dbReference type="ChEBI" id="CHEBI:30616"/>
        <dbReference type="ChEBI" id="CHEBI:33019"/>
        <dbReference type="ChEBI" id="CHEBI:57966"/>
        <dbReference type="ChEBI" id="CHEBI:456215"/>
        <dbReference type="EC" id="6.3.2.1"/>
    </reaction>
</comment>
<comment type="miscellaneous">
    <text evidence="8">The reaction proceeds by a bi uni uni bi ping pong mechanism.</text>
</comment>
<feature type="binding site" evidence="8">
    <location>
        <position position="189"/>
    </location>
    <ligand>
        <name>ATP</name>
        <dbReference type="ChEBI" id="CHEBI:30616"/>
    </ligand>
</feature>
<keyword evidence="6 8" id="KW-0067">ATP-binding</keyword>
<name>A0ABU5XR78_9MYCO</name>
<evidence type="ECO:0000313" key="11">
    <source>
        <dbReference type="Proteomes" id="UP001298593"/>
    </source>
</evidence>
<dbReference type="Pfam" id="PF02569">
    <property type="entry name" value="Pantoate_ligase"/>
    <property type="match status" value="1"/>
</dbReference>
<gene>
    <name evidence="8 10" type="primary">panC</name>
    <name evidence="10" type="ORF">KV113_02830</name>
</gene>
<evidence type="ECO:0000256" key="8">
    <source>
        <dbReference type="HAMAP-Rule" id="MF_00158"/>
    </source>
</evidence>
<evidence type="ECO:0000256" key="4">
    <source>
        <dbReference type="ARBA" id="ARBA00022655"/>
    </source>
</evidence>
<keyword evidence="5 8" id="KW-0547">Nucleotide-binding</keyword>
<keyword evidence="11" id="KW-1185">Reference proteome</keyword>
<feature type="binding site" evidence="8">
    <location>
        <position position="166"/>
    </location>
    <ligand>
        <name>(R)-pantoate</name>
        <dbReference type="ChEBI" id="CHEBI:15980"/>
    </ligand>
</feature>
<feature type="binding site" evidence="8">
    <location>
        <begin position="160"/>
        <end position="163"/>
    </location>
    <ligand>
        <name>ATP</name>
        <dbReference type="ChEBI" id="CHEBI:30616"/>
    </ligand>
</feature>
<evidence type="ECO:0000256" key="1">
    <source>
        <dbReference type="ARBA" id="ARBA00004990"/>
    </source>
</evidence>
<feature type="binding site" evidence="8">
    <location>
        <position position="74"/>
    </location>
    <ligand>
        <name>beta-alanine</name>
        <dbReference type="ChEBI" id="CHEBI:57966"/>
    </ligand>
</feature>
<dbReference type="PANTHER" id="PTHR21299">
    <property type="entry name" value="CYTIDYLATE KINASE/PANTOATE-BETA-ALANINE LIGASE"/>
    <property type="match status" value="1"/>
</dbReference>
<accession>A0ABU5XR78</accession>
<comment type="subcellular location">
    <subcellularLocation>
        <location evidence="8">Cytoplasm</location>
    </subcellularLocation>
</comment>
<sequence>MRPNAPTFDRGGLNVYARPDEIARVTRALRATGRRVMLVPTMGALHDGHLSLVRAAQRVPGSVVVVSIFVNPLQFGAGEDLDAYPRTLDDDLALLRAEGVELAFTPTAAAMYPCGPRTAVHPGPLGAELEGAARPTHFAGMLTVVCKLLSIVQPDRVFFGEKDYQQLVLVRQMVDDLNLDVTVVGVPTVREHDGLAMSSRNRYLDSAQREAATVLSAALAAGEYAAPGGPAAALDAAAAVLAASPEVEVDYLQVRGPGLEPAPTDGPGRLLIAARVGATRLLDNAAITLGSPADEAFAGSDGNHVSTRRFSEARRRRDEAGTDVSTRRN</sequence>
<reference evidence="10 11" key="1">
    <citation type="submission" date="2023-12" db="EMBL/GenBank/DDBJ databases">
        <title>Description of new species of Mycobacterium terrae complex isolated from sewage at the Sao Paulo Zoological Park Foundation in Brazil.</title>
        <authorList>
            <person name="Romagnoli C.L."/>
            <person name="Conceicao E.C."/>
            <person name="Machado E."/>
            <person name="Barreto L.B.P.F."/>
            <person name="Sharma A."/>
            <person name="Silva N.M."/>
            <person name="Marques L.E."/>
            <person name="Juliana M.A."/>
            <person name="Lourenco M.C.S."/>
            <person name="Digiampietri L.A."/>
            <person name="Suffys P.N."/>
            <person name="Viana-Niero C."/>
        </authorList>
    </citation>
    <scope>NUCLEOTIDE SEQUENCE [LARGE SCALE GENOMIC DNA]</scope>
    <source>
        <strain evidence="10 11">MYC340</strain>
    </source>
</reference>
<proteinExistence type="inferred from homology"/>
<dbReference type="Gene3D" id="3.30.1300.10">
    <property type="entry name" value="Pantoate-beta-alanine ligase, C-terminal domain"/>
    <property type="match status" value="1"/>
</dbReference>
<evidence type="ECO:0000313" key="10">
    <source>
        <dbReference type="EMBL" id="MEB3030481.1"/>
    </source>
</evidence>
<dbReference type="InterPro" id="IPR042176">
    <property type="entry name" value="Pantoate_ligase_C"/>
</dbReference>
<dbReference type="InterPro" id="IPR003721">
    <property type="entry name" value="Pantoate_ligase"/>
</dbReference>
<organism evidence="10 11">
    <name type="scientific">[Mycobacterium] nativiensis</name>
    <dbReference type="NCBI Taxonomy" id="2855503"/>
    <lineage>
        <taxon>Bacteria</taxon>
        <taxon>Bacillati</taxon>
        <taxon>Actinomycetota</taxon>
        <taxon>Actinomycetes</taxon>
        <taxon>Mycobacteriales</taxon>
        <taxon>Mycobacteriaceae</taxon>
        <taxon>Mycolicibacter</taxon>
    </lineage>
</organism>
<keyword evidence="4 8" id="KW-0566">Pantothenate biosynthesis</keyword>
<dbReference type="PANTHER" id="PTHR21299:SF1">
    <property type="entry name" value="PANTOATE--BETA-ALANINE LIGASE"/>
    <property type="match status" value="1"/>
</dbReference>
<dbReference type="Proteomes" id="UP001298593">
    <property type="component" value="Unassembled WGS sequence"/>
</dbReference>
<evidence type="ECO:0000256" key="5">
    <source>
        <dbReference type="ARBA" id="ARBA00022741"/>
    </source>
</evidence>
<keyword evidence="8" id="KW-0963">Cytoplasm</keyword>
<comment type="function">
    <text evidence="8">Catalyzes the condensation of pantoate with beta-alanine in an ATP-dependent reaction via a pantoyl-adenylate intermediate.</text>
</comment>
<feature type="binding site" evidence="8">
    <location>
        <begin position="197"/>
        <end position="200"/>
    </location>
    <ligand>
        <name>ATP</name>
        <dbReference type="ChEBI" id="CHEBI:30616"/>
    </ligand>
</feature>
<dbReference type="InterPro" id="IPR014729">
    <property type="entry name" value="Rossmann-like_a/b/a_fold"/>
</dbReference>
<comment type="similarity">
    <text evidence="2 8">Belongs to the pantothenate synthetase family.</text>
</comment>
<feature type="region of interest" description="Disordered" evidence="9">
    <location>
        <begin position="293"/>
        <end position="329"/>
    </location>
</feature>
<evidence type="ECO:0000256" key="2">
    <source>
        <dbReference type="ARBA" id="ARBA00009256"/>
    </source>
</evidence>
<comment type="pathway">
    <text evidence="1 8">Cofactor biosynthesis; (R)-pantothenate biosynthesis; (R)-pantothenate from (R)-pantoate and beta-alanine: step 1/1.</text>
</comment>
<evidence type="ECO:0000256" key="9">
    <source>
        <dbReference type="SAM" id="MobiDB-lite"/>
    </source>
</evidence>
<comment type="subunit">
    <text evidence="8">Homodimer.</text>
</comment>
<feature type="active site" description="Proton donor" evidence="8">
    <location>
        <position position="49"/>
    </location>
</feature>
<feature type="compositionally biased region" description="Basic and acidic residues" evidence="9">
    <location>
        <begin position="309"/>
        <end position="320"/>
    </location>
</feature>
<keyword evidence="3 8" id="KW-0436">Ligase</keyword>
<evidence type="ECO:0000256" key="6">
    <source>
        <dbReference type="ARBA" id="ARBA00022840"/>
    </source>
</evidence>
<dbReference type="SUPFAM" id="SSF52374">
    <property type="entry name" value="Nucleotidylyl transferase"/>
    <property type="match status" value="1"/>
</dbReference>
<evidence type="ECO:0000256" key="7">
    <source>
        <dbReference type="ARBA" id="ARBA00048258"/>
    </source>
</evidence>